<keyword evidence="3" id="KW-1185">Reference proteome</keyword>
<sequence>MNNLLKEVLSKIPEIDKKTKHKIIIDFTSLQDIIRRQDHLNQIIKKGNTIRKIVSRVIGNNAISSDEVLYQSVLDYILKMRFKNLYSDESPIFLGTSNIAQQFWCQTSVIYKSIEDEYMFKTVYERIIKEKGENLPIEEINKLIENEQQKEVDNNNSNIKIIYGNPFSLDPLIRGKADESLYAEKYPKFMYYFKYRNKIIIAAPDGITDDFCYEFKSTSSEFLLRYVQPVALAQASLYSYFFKRPKIRVQIYITATKKIKTIEEDLSTEKVEKYLNDMIDLLEGKREIILPKEWKCKNCKYKKYCFQKN</sequence>
<dbReference type="BioCyc" id="TSAC1094508:GLMA-2782-MONOMER"/>
<dbReference type="AlphaFoldDB" id="I3WBT2"/>
<evidence type="ECO:0008006" key="4">
    <source>
        <dbReference type="Google" id="ProtNLM"/>
    </source>
</evidence>
<proteinExistence type="predicted"/>
<organism evidence="2 3">
    <name type="scientific">Thermoanaerobacterium saccharolyticum (strain DSM 8691 / JW/SL-YS485)</name>
    <dbReference type="NCBI Taxonomy" id="1094508"/>
    <lineage>
        <taxon>Bacteria</taxon>
        <taxon>Bacillati</taxon>
        <taxon>Bacillota</taxon>
        <taxon>Clostridia</taxon>
        <taxon>Thermoanaerobacterales</taxon>
        <taxon>Thermoanaerobacteraceae</taxon>
        <taxon>Thermoanaerobacterium</taxon>
    </lineage>
</organism>
<dbReference type="InterPro" id="IPR011604">
    <property type="entry name" value="PDDEXK-like_dom_sf"/>
</dbReference>
<evidence type="ECO:0000256" key="1">
    <source>
        <dbReference type="ARBA" id="ARBA00022801"/>
    </source>
</evidence>
<keyword evidence="1" id="KW-0378">Hydrolase</keyword>
<dbReference type="PATRIC" id="fig|1094508.3.peg.2768"/>
<protein>
    <recommendedName>
        <fullName evidence="4">PD-(D/E)XK endonuclease-like domain-containing protein</fullName>
    </recommendedName>
</protein>
<evidence type="ECO:0000313" key="2">
    <source>
        <dbReference type="EMBL" id="AFK94283.1"/>
    </source>
</evidence>
<geneLocation type="plasmid" evidence="2 3">
    <name>pMU3262</name>
</geneLocation>
<dbReference type="Proteomes" id="UP000006178">
    <property type="component" value="Plasmid pMU3262"/>
</dbReference>
<evidence type="ECO:0000313" key="3">
    <source>
        <dbReference type="Proteomes" id="UP000006178"/>
    </source>
</evidence>
<accession>I3WBT2</accession>
<gene>
    <name evidence="2" type="ordered locus">Tsac_2736</name>
</gene>
<dbReference type="GO" id="GO:0016787">
    <property type="term" value="F:hydrolase activity"/>
    <property type="evidence" value="ECO:0007669"/>
    <property type="project" value="UniProtKB-KW"/>
</dbReference>
<keyword evidence="2" id="KW-0614">Plasmid</keyword>
<dbReference type="KEGG" id="tsh:Tsac_2736"/>
<dbReference type="EMBL" id="CP003185">
    <property type="protein sequence ID" value="AFK94283.1"/>
    <property type="molecule type" value="Genomic_DNA"/>
</dbReference>
<dbReference type="RefSeq" id="WP_014759554.1">
    <property type="nucleotide sequence ID" value="NC_017998.1"/>
</dbReference>
<dbReference type="Gene3D" id="3.90.320.10">
    <property type="match status" value="1"/>
</dbReference>
<name>I3WBT2_THESW</name>
<reference evidence="2 3" key="1">
    <citation type="journal article" date="2014" name="Appl. Environ. Microbiol.">
        <title>Profile of Secreted Hydrolases, Associated Proteins, and SlpA in Thermoanaerobacterium saccharolyticum during the Degradation of Hemicellulose.</title>
        <authorList>
            <person name="Currie D.H."/>
            <person name="Guss A.M."/>
            <person name="Herring C.D."/>
            <person name="Giannone R.J."/>
            <person name="Johnson C.M."/>
            <person name="Lankford P.K."/>
            <person name="Brown S.D."/>
            <person name="Hettich R.L."/>
            <person name="Lynd L.R."/>
        </authorList>
    </citation>
    <scope>NUCLEOTIDE SEQUENCE [LARGE SCALE GENOMIC DNA]</scope>
    <source>
        <strain evidence="3">DSM 8691 / JW/SL-YS485</strain>
    </source>
</reference>